<dbReference type="Pfam" id="PF01545">
    <property type="entry name" value="Cation_efflux"/>
    <property type="match status" value="1"/>
</dbReference>
<feature type="transmembrane region" description="Helical" evidence="6">
    <location>
        <begin position="82"/>
        <end position="103"/>
    </location>
</feature>
<feature type="domain" description="Cation efflux protein transmembrane" evidence="7">
    <location>
        <begin position="25"/>
        <end position="222"/>
    </location>
</feature>
<keyword evidence="4 6" id="KW-1133">Transmembrane helix</keyword>
<evidence type="ECO:0000313" key="8">
    <source>
        <dbReference type="EMBL" id="MCQ0969596.1"/>
    </source>
</evidence>
<comment type="subcellular location">
    <subcellularLocation>
        <location evidence="1">Membrane</location>
        <topology evidence="1">Multi-pass membrane protein</topology>
    </subcellularLocation>
</comment>
<dbReference type="InterPro" id="IPR050291">
    <property type="entry name" value="CDF_Transporter"/>
</dbReference>
<gene>
    <name evidence="8" type="ORF">MLD63_04020</name>
</gene>
<sequence length="309" mass="33898">MKDIPAEIHDTLSRAERLEWWSIGFLISIIAVMYFVMGSSQAMKTAWIEDTLSLIPPIVFLISRKVETMAPSRAYPFGFHRAGSLGFFLSAAALAGMGAFLIYDSIHSLILREHPTIGNVEVLGFDVWLGWLMIAGLAYSVVPPVILGRKKLPLAKKSMDKILHTDAQMNAADWKTGLAAIVGIVGIGFGFWWADAAAAGFIAIDILRDGLRSMRISVAELLDGAPRQLDSADVHPLVDRVVDNLGPDHPGMAVKLRETGRFVRASIEDDPGRTLTLEKAEAIGAEEDAWRLIAVNRALKDPDRERNQS</sequence>
<comment type="caution">
    <text evidence="8">The sequence shown here is derived from an EMBL/GenBank/DDBJ whole genome shotgun (WGS) entry which is preliminary data.</text>
</comment>
<accession>A0ABT1MN55</accession>
<dbReference type="InterPro" id="IPR027469">
    <property type="entry name" value="Cation_efflux_TMD_sf"/>
</dbReference>
<name>A0ABT1MN55_9RHOB</name>
<organism evidence="8 9">
    <name type="scientific">Paracoccus albicereus</name>
    <dbReference type="NCBI Taxonomy" id="2922394"/>
    <lineage>
        <taxon>Bacteria</taxon>
        <taxon>Pseudomonadati</taxon>
        <taxon>Pseudomonadota</taxon>
        <taxon>Alphaproteobacteria</taxon>
        <taxon>Rhodobacterales</taxon>
        <taxon>Paracoccaceae</taxon>
        <taxon>Paracoccus</taxon>
    </lineage>
</organism>
<dbReference type="RefSeq" id="WP_255328601.1">
    <property type="nucleotide sequence ID" value="NZ_JAKZEU010000002.1"/>
</dbReference>
<reference evidence="8 9" key="1">
    <citation type="submission" date="2022-03" db="EMBL/GenBank/DDBJ databases">
        <authorList>
            <person name="He Y."/>
        </authorList>
    </citation>
    <scope>NUCLEOTIDE SEQUENCE [LARGE SCALE GENOMIC DNA]</scope>
    <source>
        <strain evidence="8 9">TK19116</strain>
    </source>
</reference>
<proteinExistence type="predicted"/>
<keyword evidence="9" id="KW-1185">Reference proteome</keyword>
<keyword evidence="3 6" id="KW-0812">Transmembrane</keyword>
<dbReference type="InterPro" id="IPR058533">
    <property type="entry name" value="Cation_efflux_TM"/>
</dbReference>
<evidence type="ECO:0000259" key="7">
    <source>
        <dbReference type="Pfam" id="PF01545"/>
    </source>
</evidence>
<evidence type="ECO:0000256" key="1">
    <source>
        <dbReference type="ARBA" id="ARBA00004141"/>
    </source>
</evidence>
<dbReference type="PANTHER" id="PTHR43840:SF15">
    <property type="entry name" value="MITOCHONDRIAL METAL TRANSPORTER 1-RELATED"/>
    <property type="match status" value="1"/>
</dbReference>
<protein>
    <submittedName>
        <fullName evidence="8">Cation transporter</fullName>
    </submittedName>
</protein>
<evidence type="ECO:0000313" key="9">
    <source>
        <dbReference type="Proteomes" id="UP001203945"/>
    </source>
</evidence>
<keyword evidence="2" id="KW-0813">Transport</keyword>
<evidence type="ECO:0000256" key="6">
    <source>
        <dbReference type="SAM" id="Phobius"/>
    </source>
</evidence>
<dbReference type="Proteomes" id="UP001203945">
    <property type="component" value="Unassembled WGS sequence"/>
</dbReference>
<feature type="transmembrane region" description="Helical" evidence="6">
    <location>
        <begin position="20"/>
        <end position="37"/>
    </location>
</feature>
<dbReference type="PANTHER" id="PTHR43840">
    <property type="entry name" value="MITOCHONDRIAL METAL TRANSPORTER 1-RELATED"/>
    <property type="match status" value="1"/>
</dbReference>
<evidence type="ECO:0000256" key="2">
    <source>
        <dbReference type="ARBA" id="ARBA00022448"/>
    </source>
</evidence>
<feature type="transmembrane region" description="Helical" evidence="6">
    <location>
        <begin position="128"/>
        <end position="147"/>
    </location>
</feature>
<feature type="transmembrane region" description="Helical" evidence="6">
    <location>
        <begin position="178"/>
        <end position="204"/>
    </location>
</feature>
<keyword evidence="5 6" id="KW-0472">Membrane</keyword>
<dbReference type="EMBL" id="JAKZEU010000002">
    <property type="protein sequence ID" value="MCQ0969596.1"/>
    <property type="molecule type" value="Genomic_DNA"/>
</dbReference>
<dbReference type="SUPFAM" id="SSF161111">
    <property type="entry name" value="Cation efflux protein transmembrane domain-like"/>
    <property type="match status" value="1"/>
</dbReference>
<evidence type="ECO:0000256" key="3">
    <source>
        <dbReference type="ARBA" id="ARBA00022692"/>
    </source>
</evidence>
<dbReference type="Gene3D" id="1.20.1510.10">
    <property type="entry name" value="Cation efflux protein transmembrane domain"/>
    <property type="match status" value="1"/>
</dbReference>
<evidence type="ECO:0000256" key="4">
    <source>
        <dbReference type="ARBA" id="ARBA00022989"/>
    </source>
</evidence>
<evidence type="ECO:0000256" key="5">
    <source>
        <dbReference type="ARBA" id="ARBA00023136"/>
    </source>
</evidence>